<proteinExistence type="predicted"/>
<name>A0A5R9BYA9_9LACO</name>
<feature type="domain" description="Siphovirus-type tail component RIFT-related" evidence="1">
    <location>
        <begin position="67"/>
        <end position="138"/>
    </location>
</feature>
<reference evidence="2 3" key="1">
    <citation type="submission" date="2019-05" db="EMBL/GenBank/DDBJ databases">
        <title>The metagenome of a microbial culture collection derived from dairy environment covers the genomic content of the human microbiome.</title>
        <authorList>
            <person name="Roder T."/>
            <person name="Wuthrich D."/>
            <person name="Sattari Z."/>
            <person name="Von Ah U."/>
            <person name="Bar C."/>
            <person name="Ronchi F."/>
            <person name="Macpherson A.J."/>
            <person name="Ganal-Vonarburg S.C."/>
            <person name="Bruggmann R."/>
            <person name="Vergeres G."/>
        </authorList>
    </citation>
    <scope>NUCLEOTIDE SEQUENCE [LARGE SCALE GENOMIC DNA]</scope>
    <source>
        <strain evidence="2 3">FAM 18815</strain>
    </source>
</reference>
<evidence type="ECO:0000313" key="2">
    <source>
        <dbReference type="EMBL" id="TLQ05485.1"/>
    </source>
</evidence>
<comment type="caution">
    <text evidence="2">The sequence shown here is derived from an EMBL/GenBank/DDBJ whole genome shotgun (WGS) entry which is preliminary data.</text>
</comment>
<evidence type="ECO:0000259" key="1">
    <source>
        <dbReference type="Pfam" id="PF05709"/>
    </source>
</evidence>
<organism evidence="2 3">
    <name type="scientific">Pediococcus stilesii</name>
    <dbReference type="NCBI Taxonomy" id="331679"/>
    <lineage>
        <taxon>Bacteria</taxon>
        <taxon>Bacillati</taxon>
        <taxon>Bacillota</taxon>
        <taxon>Bacilli</taxon>
        <taxon>Lactobacillales</taxon>
        <taxon>Lactobacillaceae</taxon>
        <taxon>Pediococcus</taxon>
    </lineage>
</organism>
<dbReference type="InterPro" id="IPR008841">
    <property type="entry name" value="Siphovirus-type_tail_N"/>
</dbReference>
<protein>
    <submittedName>
        <fullName evidence="2">Phage tail family protein</fullName>
    </submittedName>
</protein>
<sequence>MQVFSNTDRHAYRFNEVKNHLFFDPIEVVISLDGIHWQSIYNEPGLENANCIDVDVGASVEATTLRKFAGTNGQVVDSSSYDPRSITAHLYVSTIDYTDSDLAFKELDRFFSSNDGYWVAFSNSPGKKYWVMPTTISQTSYSRSGITVDIPFNNITGVAQSISSAPEMFGATPQNIAYDSGVKMNQPKPKYSFTTTEFDVFNAGSIAIDPLRNLYPLTITAHFDGKLKILNQTNNSSFTFNGNAKNTDTLVIKQVSPYLNGTLCGKDTDNGIIQLSPGNNHFVISQGKLKDISFDFSFIYPS</sequence>
<dbReference type="OrthoDB" id="2194642at2"/>
<dbReference type="Pfam" id="PF05709">
    <property type="entry name" value="Sipho_tail"/>
    <property type="match status" value="1"/>
</dbReference>
<dbReference type="Gene3D" id="2.40.30.200">
    <property type="match status" value="1"/>
</dbReference>
<dbReference type="Proteomes" id="UP000305541">
    <property type="component" value="Unassembled WGS sequence"/>
</dbReference>
<accession>A0A5R9BYA9</accession>
<dbReference type="EMBL" id="VBTH01000002">
    <property type="protein sequence ID" value="TLQ05485.1"/>
    <property type="molecule type" value="Genomic_DNA"/>
</dbReference>
<dbReference type="RefSeq" id="WP_138473829.1">
    <property type="nucleotide sequence ID" value="NZ_VBTH01000002.1"/>
</dbReference>
<gene>
    <name evidence="2" type="ORF">FEZ51_02180</name>
</gene>
<dbReference type="AlphaFoldDB" id="A0A5R9BYA9"/>
<evidence type="ECO:0000313" key="3">
    <source>
        <dbReference type="Proteomes" id="UP000305541"/>
    </source>
</evidence>